<dbReference type="EMBL" id="JBHRYN010000069">
    <property type="protein sequence ID" value="MFC3703096.1"/>
    <property type="molecule type" value="Genomic_DNA"/>
</dbReference>
<sequence>MTLHDATQRFLFEDTPIRGELTQLETTLNDVFSKHNYPDTIKSLLGQFMAAAAMLSDTIKFEGTLSLQVRGAGQVRTIMAECRDNSAIRAIAQYNDDFDEQGELLGHGQMAITIEPKKGQRYQGVVPINDSELSLAAVLEDYFQQSEQIRTRIWLFSNQHQSAGLMIQAMPSSASESSLSSDADLETWERVIHLASTTSEEEILSLEPDVMLNRLFHEETVRVFEPRSLKFECTCSKEKTANAVRTLGEDEALDIVREMGHIDLDCQFCREKYAFSAEDVVELFKEPGDSTLN</sequence>
<keyword evidence="5" id="KW-0676">Redox-active center</keyword>
<keyword evidence="7" id="KW-1185">Reference proteome</keyword>
<dbReference type="Proteomes" id="UP001595710">
    <property type="component" value="Unassembled WGS sequence"/>
</dbReference>
<dbReference type="InterPro" id="IPR016154">
    <property type="entry name" value="Heat_shock_Hsp33_C"/>
</dbReference>
<dbReference type="NCBIfam" id="NF001033">
    <property type="entry name" value="PRK00114.1"/>
    <property type="match status" value="1"/>
</dbReference>
<keyword evidence="4" id="KW-0143">Chaperone</keyword>
<evidence type="ECO:0000256" key="5">
    <source>
        <dbReference type="ARBA" id="ARBA00023284"/>
    </source>
</evidence>
<dbReference type="RefSeq" id="WP_377363538.1">
    <property type="nucleotide sequence ID" value="NZ_JBHRYN010000069.1"/>
</dbReference>
<evidence type="ECO:0000256" key="1">
    <source>
        <dbReference type="ARBA" id="ARBA00022490"/>
    </source>
</evidence>
<evidence type="ECO:0000313" key="6">
    <source>
        <dbReference type="EMBL" id="MFC3703096.1"/>
    </source>
</evidence>
<keyword evidence="3" id="KW-1015">Disulfide bond</keyword>
<dbReference type="Gene3D" id="3.55.30.10">
    <property type="entry name" value="Hsp33 domain"/>
    <property type="match status" value="1"/>
</dbReference>
<accession>A0ABV7WWC4</accession>
<dbReference type="PANTHER" id="PTHR30111">
    <property type="entry name" value="33 KDA CHAPERONIN"/>
    <property type="match status" value="1"/>
</dbReference>
<comment type="caution">
    <text evidence="6">The sequence shown here is derived from an EMBL/GenBank/DDBJ whole genome shotgun (WGS) entry which is preliminary data.</text>
</comment>
<dbReference type="SUPFAM" id="SSF64397">
    <property type="entry name" value="Hsp33 domain"/>
    <property type="match status" value="1"/>
</dbReference>
<dbReference type="CDD" id="cd00498">
    <property type="entry name" value="Hsp33"/>
    <property type="match status" value="1"/>
</dbReference>
<keyword evidence="1" id="KW-0963">Cytoplasm</keyword>
<dbReference type="Gene3D" id="1.10.287.480">
    <property type="entry name" value="helix hairpin bin"/>
    <property type="match status" value="1"/>
</dbReference>
<gene>
    <name evidence="6" type="primary">hslO</name>
    <name evidence="6" type="ORF">ACFOND_15815</name>
</gene>
<evidence type="ECO:0000256" key="2">
    <source>
        <dbReference type="ARBA" id="ARBA00022833"/>
    </source>
</evidence>
<evidence type="ECO:0000256" key="4">
    <source>
        <dbReference type="ARBA" id="ARBA00023186"/>
    </source>
</evidence>
<dbReference type="Gene3D" id="3.90.1280.10">
    <property type="entry name" value="HSP33 redox switch-like"/>
    <property type="match status" value="1"/>
</dbReference>
<protein>
    <submittedName>
        <fullName evidence="6">Hsp33 family molecular chaperone HslO</fullName>
    </submittedName>
</protein>
<keyword evidence="2" id="KW-0862">Zinc</keyword>
<dbReference type="InterPro" id="IPR023212">
    <property type="entry name" value="Hsp33_helix_hairpin_bin_dom_sf"/>
</dbReference>
<dbReference type="InterPro" id="IPR016153">
    <property type="entry name" value="Heat_shock_Hsp33_N"/>
</dbReference>
<evidence type="ECO:0000313" key="7">
    <source>
        <dbReference type="Proteomes" id="UP001595710"/>
    </source>
</evidence>
<name>A0ABV7WWC4_9GAMM</name>
<dbReference type="PIRSF" id="PIRSF005261">
    <property type="entry name" value="Heat_shock_Hsp33"/>
    <property type="match status" value="1"/>
</dbReference>
<dbReference type="Pfam" id="PF01430">
    <property type="entry name" value="HSP33"/>
    <property type="match status" value="1"/>
</dbReference>
<evidence type="ECO:0000256" key="3">
    <source>
        <dbReference type="ARBA" id="ARBA00023157"/>
    </source>
</evidence>
<proteinExistence type="predicted"/>
<dbReference type="PANTHER" id="PTHR30111:SF1">
    <property type="entry name" value="33 KDA CHAPERONIN"/>
    <property type="match status" value="1"/>
</dbReference>
<organism evidence="6 7">
    <name type="scientific">Reinekea marina</name>
    <dbReference type="NCBI Taxonomy" id="1310421"/>
    <lineage>
        <taxon>Bacteria</taxon>
        <taxon>Pseudomonadati</taxon>
        <taxon>Pseudomonadota</taxon>
        <taxon>Gammaproteobacteria</taxon>
        <taxon>Oceanospirillales</taxon>
        <taxon>Saccharospirillaceae</taxon>
        <taxon>Reinekea</taxon>
    </lineage>
</organism>
<reference evidence="7" key="1">
    <citation type="journal article" date="2019" name="Int. J. Syst. Evol. Microbiol.">
        <title>The Global Catalogue of Microorganisms (GCM) 10K type strain sequencing project: providing services to taxonomists for standard genome sequencing and annotation.</title>
        <authorList>
            <consortium name="The Broad Institute Genomics Platform"/>
            <consortium name="The Broad Institute Genome Sequencing Center for Infectious Disease"/>
            <person name="Wu L."/>
            <person name="Ma J."/>
        </authorList>
    </citation>
    <scope>NUCLEOTIDE SEQUENCE [LARGE SCALE GENOMIC DNA]</scope>
    <source>
        <strain evidence="7">CECT 8288</strain>
    </source>
</reference>
<dbReference type="SUPFAM" id="SSF118352">
    <property type="entry name" value="HSP33 redox switch-like"/>
    <property type="match status" value="1"/>
</dbReference>
<dbReference type="InterPro" id="IPR000397">
    <property type="entry name" value="Heat_shock_Hsp33"/>
</dbReference>